<name>A0A3E2H605_SCYLI</name>
<feature type="transmembrane region" description="Helical" evidence="2">
    <location>
        <begin position="246"/>
        <end position="266"/>
    </location>
</feature>
<evidence type="ECO:0000313" key="3">
    <source>
        <dbReference type="EMBL" id="RFU28503.1"/>
    </source>
</evidence>
<evidence type="ECO:0000256" key="2">
    <source>
        <dbReference type="SAM" id="Phobius"/>
    </source>
</evidence>
<dbReference type="STRING" id="5539.A0A3E2H605"/>
<feature type="compositionally biased region" description="Low complexity" evidence="1">
    <location>
        <begin position="520"/>
        <end position="538"/>
    </location>
</feature>
<feature type="non-terminal residue" evidence="3">
    <location>
        <position position="623"/>
    </location>
</feature>
<keyword evidence="2" id="KW-1133">Transmembrane helix</keyword>
<feature type="compositionally biased region" description="Polar residues" evidence="1">
    <location>
        <begin position="486"/>
        <end position="498"/>
    </location>
</feature>
<comment type="caution">
    <text evidence="3">The sequence shown here is derived from an EMBL/GenBank/DDBJ whole genome shotgun (WGS) entry which is preliminary data.</text>
</comment>
<dbReference type="AlphaFoldDB" id="A0A3E2H605"/>
<feature type="region of interest" description="Disordered" evidence="1">
    <location>
        <begin position="344"/>
        <end position="391"/>
    </location>
</feature>
<reference evidence="3 4" key="1">
    <citation type="submission" date="2018-05" db="EMBL/GenBank/DDBJ databases">
        <title>Draft genome sequence of Scytalidium lignicola DSM 105466, a ubiquitous saprotrophic fungus.</title>
        <authorList>
            <person name="Buettner E."/>
            <person name="Gebauer A.M."/>
            <person name="Hofrichter M."/>
            <person name="Liers C."/>
            <person name="Kellner H."/>
        </authorList>
    </citation>
    <scope>NUCLEOTIDE SEQUENCE [LARGE SCALE GENOMIC DNA]</scope>
    <source>
        <strain evidence="3 4">DSM 105466</strain>
    </source>
</reference>
<organism evidence="3 4">
    <name type="scientific">Scytalidium lignicola</name>
    <name type="common">Hyphomycete</name>
    <dbReference type="NCBI Taxonomy" id="5539"/>
    <lineage>
        <taxon>Eukaryota</taxon>
        <taxon>Fungi</taxon>
        <taxon>Dikarya</taxon>
        <taxon>Ascomycota</taxon>
        <taxon>Pezizomycotina</taxon>
        <taxon>Leotiomycetes</taxon>
        <taxon>Leotiomycetes incertae sedis</taxon>
        <taxon>Scytalidium</taxon>
    </lineage>
</organism>
<feature type="non-terminal residue" evidence="3">
    <location>
        <position position="1"/>
    </location>
</feature>
<dbReference type="OrthoDB" id="3021074at2759"/>
<feature type="region of interest" description="Disordered" evidence="1">
    <location>
        <begin position="486"/>
        <end position="541"/>
    </location>
</feature>
<feature type="compositionally biased region" description="Polar residues" evidence="1">
    <location>
        <begin position="506"/>
        <end position="519"/>
    </location>
</feature>
<feature type="transmembrane region" description="Helical" evidence="2">
    <location>
        <begin position="74"/>
        <end position="92"/>
    </location>
</feature>
<accession>A0A3E2H605</accession>
<proteinExistence type="predicted"/>
<feature type="transmembrane region" description="Helical" evidence="2">
    <location>
        <begin position="182"/>
        <end position="202"/>
    </location>
</feature>
<feature type="transmembrane region" description="Helical" evidence="2">
    <location>
        <begin position="286"/>
        <end position="307"/>
    </location>
</feature>
<sequence length="623" mass="66917">MVPVMLCKSSAPGQSRASMVQAREFLTCVVARKAEWLKNACLAAALLFPAVAALHAITLAALHVDGAVDMDVYGAFQFCSIGILAAPLTVRLSRTYFYDPGRNIIFLWTGLILAGEITRSLCLISHDDSGNPVSLDPSKFSYNTECGLNCSVQQGPHSPMRGGSSNNIYVIPAPHKLTFDTATLLAAACCLPAILTLISMWNKILEINWKSRFGREDEDERIDELIEGTNGATVGRMKGVNALVRLFLSVVEIPVFGAAVLTILIIGERNFFSTQVRYQTEPMASIGQWAPIVGTGLAAIGSLYLLLTTDMKVLKKEEANASPSIHHCNCSMQDHGRRLFTASSHSTVGSSNMRQSSSNSGRGPSTEIAPTTTRSASEYSSQARRSGRVDAGSRLKVAKALTTISNYVGTAAPDLFDDSEFKQGKAVDFPEIPGEEHRNRALPQIREQYNPSRDADGNVTPMLRPRSRAGSFNGSIVSGLNIEHSSTMPGVSTPQSQLPFPLPIMSRTSHSDTFPAEQTSLELQNSPSSSSAAGSPEGIQRRRRDTLEVPLPIHHAPVARNNTVDSSFTSIITMPEHRSSPAIVVSPDPETSSPAHTSDFTASLPPGSSRPPPTLSTSSNALS</sequence>
<feature type="transmembrane region" description="Helical" evidence="2">
    <location>
        <begin position="104"/>
        <end position="126"/>
    </location>
</feature>
<feature type="compositionally biased region" description="Polar residues" evidence="1">
    <location>
        <begin position="589"/>
        <end position="601"/>
    </location>
</feature>
<protein>
    <submittedName>
        <fullName evidence="3">Uncharacterized protein</fullName>
    </submittedName>
</protein>
<gene>
    <name evidence="3" type="ORF">B7463_g7840</name>
</gene>
<dbReference type="Proteomes" id="UP000258309">
    <property type="component" value="Unassembled WGS sequence"/>
</dbReference>
<feature type="compositionally biased region" description="Polar residues" evidence="1">
    <location>
        <begin position="368"/>
        <end position="384"/>
    </location>
</feature>
<feature type="transmembrane region" description="Helical" evidence="2">
    <location>
        <begin position="40"/>
        <end position="62"/>
    </location>
</feature>
<evidence type="ECO:0000313" key="4">
    <source>
        <dbReference type="Proteomes" id="UP000258309"/>
    </source>
</evidence>
<keyword evidence="2" id="KW-0472">Membrane</keyword>
<dbReference type="OMA" id="GATINHM"/>
<keyword evidence="2" id="KW-0812">Transmembrane</keyword>
<keyword evidence="4" id="KW-1185">Reference proteome</keyword>
<evidence type="ECO:0000256" key="1">
    <source>
        <dbReference type="SAM" id="MobiDB-lite"/>
    </source>
</evidence>
<dbReference type="EMBL" id="NCSJ02000161">
    <property type="protein sequence ID" value="RFU28503.1"/>
    <property type="molecule type" value="Genomic_DNA"/>
</dbReference>
<feature type="region of interest" description="Disordered" evidence="1">
    <location>
        <begin position="575"/>
        <end position="623"/>
    </location>
</feature>
<feature type="compositionally biased region" description="Low complexity" evidence="1">
    <location>
        <begin position="349"/>
        <end position="363"/>
    </location>
</feature>